<dbReference type="OrthoDB" id="317446at2759"/>
<name>A0A8S1YAE2_PAROT</name>
<reference evidence="1" key="1">
    <citation type="submission" date="2021-01" db="EMBL/GenBank/DDBJ databases">
        <authorList>
            <consortium name="Genoscope - CEA"/>
            <person name="William W."/>
        </authorList>
    </citation>
    <scope>NUCLEOTIDE SEQUENCE</scope>
</reference>
<dbReference type="PANTHER" id="PTHR33706">
    <property type="entry name" value="MORN VARIANT REPEAT PROTEIN"/>
    <property type="match status" value="1"/>
</dbReference>
<evidence type="ECO:0000313" key="2">
    <source>
        <dbReference type="Proteomes" id="UP000683925"/>
    </source>
</evidence>
<proteinExistence type="predicted"/>
<accession>A0A8S1YAE2</accession>
<dbReference type="OMA" id="FFNKCAY"/>
<dbReference type="PANTHER" id="PTHR33706:SF1">
    <property type="entry name" value="TPR REPEAT PROTEIN"/>
    <property type="match status" value="1"/>
</dbReference>
<sequence>MFPFKTQEANKMNNRYKIIQAVHHIYNQKHNKIKTLTFNMEINCITQKKIIILKVGKINGSKPIGIWRIQIYQYCNNKCLVQTIFLKFQKEGKVIMIEQGQVKQISNNLIADLRKILFGLRDPQAAQVSQGQLETIAFMKFKDRVFECQIQNSEEFNSYLLSYKKLVLNDFYFPNGSQVICFGQYYQGKKNGDFFIKFRDESDSDFKIIGGGFYNANGQKHGKWIKISKNFCKSNQVVLEGEFNNGIKCHQFDIKLRKTSSQMWKKIGGGSYDEQGRQVGAWVEQYDQMSFSEFQWNILYKNCKQVQDLDIYFLESNGYFKQIYNYIYDDYQFSENKWINQKLELILKQQILFSGQYDLGKRIGEWKIISQNSVLGGGSYDSNGLKNGKWTELKDILQGGVMILEIGEYQNGIKIGLWFVKWVEILTKNNKIIGSGNYDNVGIKQGIWQDLIEDFCEQNQLIYKGTYKDGIRIGEWVIQSSKDFPNFCSISQSRIKVRGQGQYDQKGRKIGLWNEPCKNYQQNCDIFQSGKYEKGKKFGFWKIIFKKKLILRLNKEDKIEEIGGGNYDNNGDKIEDWKELSENFAEDSQIILEGSYKNMKKTGKWIAKYRYSESKGFEIIGGGDYDQHGLKSGVWKELYDSFSDSCQVREIVQYQNGKKVGRTVIEYRKIHGSQFVQIGEGYYNAQGKKDGNWNELHEKFRDFCQVTKKGQYQNGLKQGDWAINFREFTDQEFIRIGGGFYEKGVKNGQWIDIDQKFYLAKQYRKQIIMLVIRLENLKFYLELIKRMNSQLSERDYMILAEIKMENGWSLMKIFGSKIEIKNGRFFQLYQLGQYKSGVKQGSWQISKDMQFQQGDIIASGTYDVYGNKDKKWSDLSWNCLLSSFTLSEGEYSSGKRKGEWVLKLQVYDETQLIGSCIYDDNDLKDGLCVDLDQSFFFNKCAYYSTYIHGRKTDESREFSVR</sequence>
<dbReference type="Proteomes" id="UP000683925">
    <property type="component" value="Unassembled WGS sequence"/>
</dbReference>
<keyword evidence="2" id="KW-1185">Reference proteome</keyword>
<comment type="caution">
    <text evidence="1">The sequence shown here is derived from an EMBL/GenBank/DDBJ whole genome shotgun (WGS) entry which is preliminary data.</text>
</comment>
<dbReference type="EMBL" id="CAJJDP010000152">
    <property type="protein sequence ID" value="CAD8210373.1"/>
    <property type="molecule type" value="Genomic_DNA"/>
</dbReference>
<dbReference type="AlphaFoldDB" id="A0A8S1YAE2"/>
<gene>
    <name evidence="1" type="ORF">POCTA_138.1.T1500140</name>
</gene>
<organism evidence="1 2">
    <name type="scientific">Paramecium octaurelia</name>
    <dbReference type="NCBI Taxonomy" id="43137"/>
    <lineage>
        <taxon>Eukaryota</taxon>
        <taxon>Sar</taxon>
        <taxon>Alveolata</taxon>
        <taxon>Ciliophora</taxon>
        <taxon>Intramacronucleata</taxon>
        <taxon>Oligohymenophorea</taxon>
        <taxon>Peniculida</taxon>
        <taxon>Parameciidae</taxon>
        <taxon>Paramecium</taxon>
    </lineage>
</organism>
<protein>
    <submittedName>
        <fullName evidence="1">Uncharacterized protein</fullName>
    </submittedName>
</protein>
<evidence type="ECO:0000313" key="1">
    <source>
        <dbReference type="EMBL" id="CAD8210373.1"/>
    </source>
</evidence>